<dbReference type="KEGG" id="smo:SELMODRAFT_423583"/>
<evidence type="ECO:0000313" key="2">
    <source>
        <dbReference type="Proteomes" id="UP000001514"/>
    </source>
</evidence>
<protein>
    <submittedName>
        <fullName evidence="1">Uncharacterized protein</fullName>
    </submittedName>
</protein>
<sequence length="166" mass="18675">MGHLVQQSLRLAEQSIPGAGVEHELPREQIPAAAAHRLEDVLRGTHGAAFPKHFNQLVREIDISGERATWNTRVDLPCHRQALAILDELQAFPPLHFSSSRIVRDSEAWKALNVWVVLKHSDSSSCISKHLAKVILHIDKNYNIKINIKVIQGNKTIKSVTLYMVQ</sequence>
<name>D8SM60_SELML</name>
<dbReference type="EMBL" id="GL377627">
    <property type="protein sequence ID" value="EFJ14544.1"/>
    <property type="molecule type" value="Genomic_DNA"/>
</dbReference>
<reference evidence="1 2" key="1">
    <citation type="journal article" date="2011" name="Science">
        <title>The Selaginella genome identifies genetic changes associated with the evolution of vascular plants.</title>
        <authorList>
            <person name="Banks J.A."/>
            <person name="Nishiyama T."/>
            <person name="Hasebe M."/>
            <person name="Bowman J.L."/>
            <person name="Gribskov M."/>
            <person name="dePamphilis C."/>
            <person name="Albert V.A."/>
            <person name="Aono N."/>
            <person name="Aoyama T."/>
            <person name="Ambrose B.A."/>
            <person name="Ashton N.W."/>
            <person name="Axtell M.J."/>
            <person name="Barker E."/>
            <person name="Barker M.S."/>
            <person name="Bennetzen J.L."/>
            <person name="Bonawitz N.D."/>
            <person name="Chapple C."/>
            <person name="Cheng C."/>
            <person name="Correa L.G."/>
            <person name="Dacre M."/>
            <person name="DeBarry J."/>
            <person name="Dreyer I."/>
            <person name="Elias M."/>
            <person name="Engstrom E.M."/>
            <person name="Estelle M."/>
            <person name="Feng L."/>
            <person name="Finet C."/>
            <person name="Floyd S.K."/>
            <person name="Frommer W.B."/>
            <person name="Fujita T."/>
            <person name="Gramzow L."/>
            <person name="Gutensohn M."/>
            <person name="Harholt J."/>
            <person name="Hattori M."/>
            <person name="Heyl A."/>
            <person name="Hirai T."/>
            <person name="Hiwatashi Y."/>
            <person name="Ishikawa M."/>
            <person name="Iwata M."/>
            <person name="Karol K.G."/>
            <person name="Koehler B."/>
            <person name="Kolukisaoglu U."/>
            <person name="Kubo M."/>
            <person name="Kurata T."/>
            <person name="Lalonde S."/>
            <person name="Li K."/>
            <person name="Li Y."/>
            <person name="Litt A."/>
            <person name="Lyons E."/>
            <person name="Manning G."/>
            <person name="Maruyama T."/>
            <person name="Michael T.P."/>
            <person name="Mikami K."/>
            <person name="Miyazaki S."/>
            <person name="Morinaga S."/>
            <person name="Murata T."/>
            <person name="Mueller-Roeber B."/>
            <person name="Nelson D.R."/>
            <person name="Obara M."/>
            <person name="Oguri Y."/>
            <person name="Olmstead R.G."/>
            <person name="Onodera N."/>
            <person name="Petersen B.L."/>
            <person name="Pils B."/>
            <person name="Prigge M."/>
            <person name="Rensing S.A."/>
            <person name="Riano-Pachon D.M."/>
            <person name="Roberts A.W."/>
            <person name="Sato Y."/>
            <person name="Scheller H.V."/>
            <person name="Schulz B."/>
            <person name="Schulz C."/>
            <person name="Shakirov E.V."/>
            <person name="Shibagaki N."/>
            <person name="Shinohara N."/>
            <person name="Shippen D.E."/>
            <person name="Soerensen I."/>
            <person name="Sotooka R."/>
            <person name="Sugimoto N."/>
            <person name="Sugita M."/>
            <person name="Sumikawa N."/>
            <person name="Tanurdzic M."/>
            <person name="Theissen G."/>
            <person name="Ulvskov P."/>
            <person name="Wakazuki S."/>
            <person name="Weng J.K."/>
            <person name="Willats W.W."/>
            <person name="Wipf D."/>
            <person name="Wolf P.G."/>
            <person name="Yang L."/>
            <person name="Zimmer A.D."/>
            <person name="Zhu Q."/>
            <person name="Mitros T."/>
            <person name="Hellsten U."/>
            <person name="Loque D."/>
            <person name="Otillar R."/>
            <person name="Salamov A."/>
            <person name="Schmutz J."/>
            <person name="Shapiro H."/>
            <person name="Lindquist E."/>
            <person name="Lucas S."/>
            <person name="Rokhsar D."/>
            <person name="Grigoriev I.V."/>
        </authorList>
    </citation>
    <scope>NUCLEOTIDE SEQUENCE [LARGE SCALE GENOMIC DNA]</scope>
</reference>
<dbReference type="AlphaFoldDB" id="D8SM60"/>
<evidence type="ECO:0000313" key="1">
    <source>
        <dbReference type="EMBL" id="EFJ14544.1"/>
    </source>
</evidence>
<dbReference type="Gramene" id="EFJ14544">
    <property type="protein sequence ID" value="EFJ14544"/>
    <property type="gene ID" value="SELMODRAFT_423583"/>
</dbReference>
<proteinExistence type="predicted"/>
<keyword evidence="2" id="KW-1185">Reference proteome</keyword>
<organism evidence="2">
    <name type="scientific">Selaginella moellendorffii</name>
    <name type="common">Spikemoss</name>
    <dbReference type="NCBI Taxonomy" id="88036"/>
    <lineage>
        <taxon>Eukaryota</taxon>
        <taxon>Viridiplantae</taxon>
        <taxon>Streptophyta</taxon>
        <taxon>Embryophyta</taxon>
        <taxon>Tracheophyta</taxon>
        <taxon>Lycopodiopsida</taxon>
        <taxon>Selaginellales</taxon>
        <taxon>Selaginellaceae</taxon>
        <taxon>Selaginella</taxon>
    </lineage>
</organism>
<gene>
    <name evidence="1" type="ORF">SELMODRAFT_423583</name>
</gene>
<dbReference type="HOGENOM" id="CLU_1605530_0_0_1"/>
<dbReference type="Proteomes" id="UP000001514">
    <property type="component" value="Unassembled WGS sequence"/>
</dbReference>
<dbReference type="InParanoid" id="D8SM60"/>
<accession>D8SM60</accession>